<dbReference type="PROSITE" id="PS50090">
    <property type="entry name" value="MYB_LIKE"/>
    <property type="match status" value="2"/>
</dbReference>
<evidence type="ECO:0000313" key="11">
    <source>
        <dbReference type="Proteomes" id="UP000796880"/>
    </source>
</evidence>
<dbReference type="AlphaFoldDB" id="A0A8K0MIQ3"/>
<evidence type="ECO:0000256" key="5">
    <source>
        <dbReference type="ARBA" id="ARBA00023163"/>
    </source>
</evidence>
<evidence type="ECO:0000256" key="3">
    <source>
        <dbReference type="ARBA" id="ARBA00023015"/>
    </source>
</evidence>
<dbReference type="Proteomes" id="UP000796880">
    <property type="component" value="Unassembled WGS sequence"/>
</dbReference>
<dbReference type="SMART" id="SM00717">
    <property type="entry name" value="SANT"/>
    <property type="match status" value="2"/>
</dbReference>
<dbReference type="GO" id="GO:0003677">
    <property type="term" value="F:DNA binding"/>
    <property type="evidence" value="ECO:0007669"/>
    <property type="project" value="UniProtKB-KW"/>
</dbReference>
<evidence type="ECO:0000256" key="6">
    <source>
        <dbReference type="ARBA" id="ARBA00023242"/>
    </source>
</evidence>
<evidence type="ECO:0000259" key="8">
    <source>
        <dbReference type="PROSITE" id="PS50090"/>
    </source>
</evidence>
<protein>
    <submittedName>
        <fullName evidence="10">Uncharacterized protein</fullName>
    </submittedName>
</protein>
<keyword evidence="4" id="KW-0238">DNA-binding</keyword>
<gene>
    <name evidence="10" type="ORF">FNV43_RR12672</name>
</gene>
<keyword evidence="3" id="KW-0805">Transcription regulation</keyword>
<comment type="subcellular location">
    <subcellularLocation>
        <location evidence="1">Nucleus</location>
    </subcellularLocation>
</comment>
<dbReference type="CDD" id="cd00167">
    <property type="entry name" value="SANT"/>
    <property type="match status" value="2"/>
</dbReference>
<dbReference type="PANTHER" id="PTHR48000">
    <property type="entry name" value="OS09G0431300 PROTEIN"/>
    <property type="match status" value="1"/>
</dbReference>
<name>A0A8K0MIQ3_9ROSA</name>
<comment type="caution">
    <text evidence="10">The sequence shown here is derived from an EMBL/GenBank/DDBJ whole genome shotgun (WGS) entry which is preliminary data.</text>
</comment>
<feature type="domain" description="Myb-like" evidence="8">
    <location>
        <begin position="63"/>
        <end position="113"/>
    </location>
</feature>
<feature type="domain" description="Myb-like" evidence="8">
    <location>
        <begin position="9"/>
        <end position="62"/>
    </location>
</feature>
<dbReference type="FunFam" id="1.10.10.60:FF:000015">
    <property type="entry name" value="Transcription factor RAX3"/>
    <property type="match status" value="1"/>
</dbReference>
<dbReference type="OrthoDB" id="2143914at2759"/>
<dbReference type="InterPro" id="IPR017930">
    <property type="entry name" value="Myb_dom"/>
</dbReference>
<evidence type="ECO:0000256" key="7">
    <source>
        <dbReference type="SAM" id="MobiDB-lite"/>
    </source>
</evidence>
<keyword evidence="5" id="KW-0804">Transcription</keyword>
<evidence type="ECO:0000256" key="4">
    <source>
        <dbReference type="ARBA" id="ARBA00023125"/>
    </source>
</evidence>
<dbReference type="InterPro" id="IPR009057">
    <property type="entry name" value="Homeodomain-like_sf"/>
</dbReference>
<dbReference type="EMBL" id="VOIH02000005">
    <property type="protein sequence ID" value="KAF3447486.1"/>
    <property type="molecule type" value="Genomic_DNA"/>
</dbReference>
<dbReference type="Gene3D" id="1.10.10.60">
    <property type="entry name" value="Homeodomain-like"/>
    <property type="match status" value="2"/>
</dbReference>
<organism evidence="10 11">
    <name type="scientific">Rhamnella rubrinervis</name>
    <dbReference type="NCBI Taxonomy" id="2594499"/>
    <lineage>
        <taxon>Eukaryota</taxon>
        <taxon>Viridiplantae</taxon>
        <taxon>Streptophyta</taxon>
        <taxon>Embryophyta</taxon>
        <taxon>Tracheophyta</taxon>
        <taxon>Spermatophyta</taxon>
        <taxon>Magnoliopsida</taxon>
        <taxon>eudicotyledons</taxon>
        <taxon>Gunneridae</taxon>
        <taxon>Pentapetalae</taxon>
        <taxon>rosids</taxon>
        <taxon>fabids</taxon>
        <taxon>Rosales</taxon>
        <taxon>Rhamnaceae</taxon>
        <taxon>rhamnoid group</taxon>
        <taxon>Rhamneae</taxon>
        <taxon>Rhamnella</taxon>
    </lineage>
</organism>
<feature type="domain" description="HTH myb-type" evidence="9">
    <location>
        <begin position="9"/>
        <end position="62"/>
    </location>
</feature>
<reference evidence="10" key="1">
    <citation type="submission" date="2020-03" db="EMBL/GenBank/DDBJ databases">
        <title>A high-quality chromosome-level genome assembly of a woody plant with both climbing and erect habits, Rhamnella rubrinervis.</title>
        <authorList>
            <person name="Lu Z."/>
            <person name="Yang Y."/>
            <person name="Zhu X."/>
            <person name="Sun Y."/>
        </authorList>
    </citation>
    <scope>NUCLEOTIDE SEQUENCE</scope>
    <source>
        <strain evidence="10">BYM</strain>
        <tissue evidence="10">Leaf</tissue>
    </source>
</reference>
<proteinExistence type="predicted"/>
<dbReference type="GO" id="GO:0005634">
    <property type="term" value="C:nucleus"/>
    <property type="evidence" value="ECO:0007669"/>
    <property type="project" value="UniProtKB-SubCell"/>
</dbReference>
<keyword evidence="2" id="KW-0677">Repeat</keyword>
<accession>A0A8K0MIQ3</accession>
<dbReference type="SUPFAM" id="SSF46689">
    <property type="entry name" value="Homeodomain-like"/>
    <property type="match status" value="1"/>
</dbReference>
<dbReference type="PROSITE" id="PS51294">
    <property type="entry name" value="HTH_MYB"/>
    <property type="match status" value="2"/>
</dbReference>
<dbReference type="Pfam" id="PF00249">
    <property type="entry name" value="Myb_DNA-binding"/>
    <property type="match status" value="2"/>
</dbReference>
<evidence type="ECO:0000256" key="1">
    <source>
        <dbReference type="ARBA" id="ARBA00004123"/>
    </source>
</evidence>
<evidence type="ECO:0000256" key="2">
    <source>
        <dbReference type="ARBA" id="ARBA00022737"/>
    </source>
</evidence>
<feature type="compositionally biased region" description="Basic residues" evidence="7">
    <location>
        <begin position="118"/>
        <end position="135"/>
    </location>
</feature>
<evidence type="ECO:0000313" key="10">
    <source>
        <dbReference type="EMBL" id="KAF3447486.1"/>
    </source>
</evidence>
<evidence type="ECO:0000259" key="9">
    <source>
        <dbReference type="PROSITE" id="PS51294"/>
    </source>
</evidence>
<dbReference type="FunFam" id="1.10.10.60:FF:000222">
    <property type="entry name" value="Transcription factor MYB36"/>
    <property type="match status" value="1"/>
</dbReference>
<feature type="domain" description="HTH myb-type" evidence="9">
    <location>
        <begin position="63"/>
        <end position="117"/>
    </location>
</feature>
<dbReference type="PANTHER" id="PTHR48000:SF67">
    <property type="entry name" value="MYB-LIKE DNA-BINDING DOMAIN CONTAINING PROTEIN, EXPRESSED"/>
    <property type="match status" value="1"/>
</dbReference>
<sequence>MGRAPCCDKANVKKGPWSPEEDAKLKSYIEQHGTGGNWIALPQKIGLKRCGKSCRLRWLNYLRPNIKHGGFSEEEDNIICSLYISIGSRWSIIAAQLPGRTDNDIKNYWNTRLKKKLLGKQRKDHHHNHQGRKGSSKQETKRGTASNSMVPAADINNNYNNNQNPYWPELPVLAPVPYSNQEPFFNDHASIRKLLIKLGGRFSDQDNHHQPLIHDATTNPQFSIHHNPSALTAFSITGTSSTQFAPLHHHYNSTDAVSNLQMLQGESNTYSVELEEMVYTNPTNLDGLEFLYDEANMIDDDRNGGGDHRGTGWGEMGNSQLVYLPSVPSDYEEGVEKQGMPQECLFNELSYQRPAQ</sequence>
<keyword evidence="6" id="KW-0539">Nucleus</keyword>
<keyword evidence="11" id="KW-1185">Reference proteome</keyword>
<feature type="region of interest" description="Disordered" evidence="7">
    <location>
        <begin position="118"/>
        <end position="150"/>
    </location>
</feature>
<dbReference type="InterPro" id="IPR001005">
    <property type="entry name" value="SANT/Myb"/>
</dbReference>